<dbReference type="InterPro" id="IPR007783">
    <property type="entry name" value="eIF3d"/>
</dbReference>
<evidence type="ECO:0000313" key="7">
    <source>
        <dbReference type="Proteomes" id="UP000436088"/>
    </source>
</evidence>
<dbReference type="PANTHER" id="PTHR12399">
    <property type="entry name" value="EUKARYOTIC TRANSLATION INITIATION FACTOR 3 SUBUNIT 7"/>
    <property type="match status" value="1"/>
</dbReference>
<evidence type="ECO:0000256" key="2">
    <source>
        <dbReference type="ARBA" id="ARBA00022540"/>
    </source>
</evidence>
<gene>
    <name evidence="6" type="ORF">F3Y22_tig00112382pilonHSYRG00042</name>
</gene>
<keyword evidence="2" id="KW-0396">Initiation factor</keyword>
<proteinExistence type="predicted"/>
<dbReference type="GO" id="GO:0003723">
    <property type="term" value="F:RNA binding"/>
    <property type="evidence" value="ECO:0007669"/>
    <property type="project" value="UniProtKB-KW"/>
</dbReference>
<sequence length="225" mass="25908">MITKFHRELKNNENKLAKQTAKAILANVDLMRLGYVSRVYPRDHFNHVILGVVGYKLRNCVAQINLNTAKMCGIVKSIVDLCMKLIEGKYVLVKDPSKPEVRIYEHLKEETETHFTNKPDLEQRKIELFEVRFGLEKIVIFGGSPKWGGIVTVGRDEEKHEEKGIRDSENKLGIELGIAHCEFGNFDEEELKGEPVTHMGKINMKKREDLHKEGKQEPYDKPKPK</sequence>
<evidence type="ECO:0000256" key="4">
    <source>
        <dbReference type="ARBA" id="ARBA00022917"/>
    </source>
</evidence>
<accession>A0A6A2XDR2</accession>
<dbReference type="GO" id="GO:0003743">
    <property type="term" value="F:translation initiation factor activity"/>
    <property type="evidence" value="ECO:0007669"/>
    <property type="project" value="UniProtKB-KW"/>
</dbReference>
<dbReference type="AlphaFoldDB" id="A0A6A2XDR2"/>
<evidence type="ECO:0000256" key="5">
    <source>
        <dbReference type="SAM" id="MobiDB-lite"/>
    </source>
</evidence>
<reference evidence="6" key="1">
    <citation type="submission" date="2019-09" db="EMBL/GenBank/DDBJ databases">
        <title>Draft genome information of white flower Hibiscus syriacus.</title>
        <authorList>
            <person name="Kim Y.-M."/>
        </authorList>
    </citation>
    <scope>NUCLEOTIDE SEQUENCE [LARGE SCALE GENOMIC DNA]</scope>
    <source>
        <strain evidence="6">YM2019G1</strain>
    </source>
</reference>
<dbReference type="GO" id="GO:0005852">
    <property type="term" value="C:eukaryotic translation initiation factor 3 complex"/>
    <property type="evidence" value="ECO:0007669"/>
    <property type="project" value="InterPro"/>
</dbReference>
<evidence type="ECO:0000256" key="3">
    <source>
        <dbReference type="ARBA" id="ARBA00022884"/>
    </source>
</evidence>
<dbReference type="Pfam" id="PF05091">
    <property type="entry name" value="eIF-3_zeta"/>
    <property type="match status" value="1"/>
</dbReference>
<dbReference type="EMBL" id="VEPZ02001567">
    <property type="protein sequence ID" value="KAE8667760.1"/>
    <property type="molecule type" value="Genomic_DNA"/>
</dbReference>
<name>A0A6A2XDR2_HIBSY</name>
<protein>
    <submittedName>
        <fullName evidence="6">Uncharacterized protein</fullName>
    </submittedName>
</protein>
<dbReference type="PANTHER" id="PTHR12399:SF3">
    <property type="entry name" value="EUKARYOTIC TRANSLATION INITIATION FACTOR 3 SUBUNIT D"/>
    <property type="match status" value="1"/>
</dbReference>
<feature type="region of interest" description="Disordered" evidence="5">
    <location>
        <begin position="192"/>
        <end position="225"/>
    </location>
</feature>
<comment type="caution">
    <text evidence="6">The sequence shown here is derived from an EMBL/GenBank/DDBJ whole genome shotgun (WGS) entry which is preliminary data.</text>
</comment>
<evidence type="ECO:0000313" key="6">
    <source>
        <dbReference type="EMBL" id="KAE8667760.1"/>
    </source>
</evidence>
<keyword evidence="1" id="KW-0963">Cytoplasm</keyword>
<evidence type="ECO:0000256" key="1">
    <source>
        <dbReference type="ARBA" id="ARBA00022490"/>
    </source>
</evidence>
<organism evidence="6 7">
    <name type="scientific">Hibiscus syriacus</name>
    <name type="common">Rose of Sharon</name>
    <dbReference type="NCBI Taxonomy" id="106335"/>
    <lineage>
        <taxon>Eukaryota</taxon>
        <taxon>Viridiplantae</taxon>
        <taxon>Streptophyta</taxon>
        <taxon>Embryophyta</taxon>
        <taxon>Tracheophyta</taxon>
        <taxon>Spermatophyta</taxon>
        <taxon>Magnoliopsida</taxon>
        <taxon>eudicotyledons</taxon>
        <taxon>Gunneridae</taxon>
        <taxon>Pentapetalae</taxon>
        <taxon>rosids</taxon>
        <taxon>malvids</taxon>
        <taxon>Malvales</taxon>
        <taxon>Malvaceae</taxon>
        <taxon>Malvoideae</taxon>
        <taxon>Hibiscus</taxon>
    </lineage>
</organism>
<keyword evidence="3" id="KW-0694">RNA-binding</keyword>
<keyword evidence="7" id="KW-1185">Reference proteome</keyword>
<feature type="compositionally biased region" description="Basic and acidic residues" evidence="5">
    <location>
        <begin position="205"/>
        <end position="225"/>
    </location>
</feature>
<dbReference type="Proteomes" id="UP000436088">
    <property type="component" value="Unassembled WGS sequence"/>
</dbReference>
<keyword evidence="4" id="KW-0648">Protein biosynthesis</keyword>